<protein>
    <submittedName>
        <fullName evidence="10">ABC transporter related protein</fullName>
    </submittedName>
</protein>
<keyword evidence="8" id="KW-0472">Membrane</keyword>
<organism evidence="10 11">
    <name type="scientific">Thermovirga lienii (strain ATCC BAA-1197 / DSM 17291 / Cas60314)</name>
    <dbReference type="NCBI Taxonomy" id="580340"/>
    <lineage>
        <taxon>Bacteria</taxon>
        <taxon>Thermotogati</taxon>
        <taxon>Synergistota</taxon>
        <taxon>Synergistia</taxon>
        <taxon>Synergistales</taxon>
        <taxon>Thermovirgaceae</taxon>
        <taxon>Thermovirga</taxon>
    </lineage>
</organism>
<name>G7V943_THELD</name>
<sequence length="277" mass="30289">MISQEEYIIEAKGLSFFYPGAESPVLRNVDLRLRRGEWLAILGANGSGKSTLAKHFNALLLPTQGACFVYGLDTKSAQGQLEARKNVTLVFQNPDNQIVAAIVEEDVAFGPENLGIPSVKIQERVRKALKITGLYEVRTKPTYTLSGGQKQRLAIAGAIAMEPACMVLDEATSMLDPKGRREINDVLCKLHRGGMTLVSITHRLEEIVACDQCIVLSKGTKVWEGAPKDLLAMGEGLIEWGLRVPPLVELCNRLKLSGVLPKDILPKIDEMVDALCP</sequence>
<keyword evidence="7" id="KW-1278">Translocase</keyword>
<keyword evidence="11" id="KW-1185">Reference proteome</keyword>
<dbReference type="InterPro" id="IPR015856">
    <property type="entry name" value="ABC_transpr_CbiO/EcfA_su"/>
</dbReference>
<dbReference type="FunFam" id="3.40.50.300:FF:000224">
    <property type="entry name" value="Energy-coupling factor transporter ATP-binding protein EcfA"/>
    <property type="match status" value="1"/>
</dbReference>
<dbReference type="InterPro" id="IPR003593">
    <property type="entry name" value="AAA+_ATPase"/>
</dbReference>
<dbReference type="Proteomes" id="UP000005868">
    <property type="component" value="Chromosome"/>
</dbReference>
<accession>G7V943</accession>
<dbReference type="PANTHER" id="PTHR43553">
    <property type="entry name" value="HEAVY METAL TRANSPORTER"/>
    <property type="match status" value="1"/>
</dbReference>
<reference evidence="10 11" key="2">
    <citation type="journal article" date="2012" name="Stand. Genomic Sci.">
        <title>Genome sequence of the moderately thermophilic, amino-acid-degrading and sulfur-reducing bacterium Thermovirga lienii type strain (Cas60314(T)).</title>
        <authorList>
            <person name="Goker M."/>
            <person name="Saunders E."/>
            <person name="Lapidus A."/>
            <person name="Nolan M."/>
            <person name="Lucas S."/>
            <person name="Hammon N."/>
            <person name="Deshpande S."/>
            <person name="Cheng J.F."/>
            <person name="Han C."/>
            <person name="Tapia R."/>
            <person name="Goodwin L.A."/>
            <person name="Pitluck S."/>
            <person name="Liolios K."/>
            <person name="Mavromatis K."/>
            <person name="Pagani I."/>
            <person name="Ivanova N."/>
            <person name="Mikhailova N."/>
            <person name="Pati A."/>
            <person name="Chen A."/>
            <person name="Palaniappan K."/>
            <person name="Land M."/>
            <person name="Chang Y.J."/>
            <person name="Jeffries C.D."/>
            <person name="Brambilla E.M."/>
            <person name="Rohde M."/>
            <person name="Spring S."/>
            <person name="Detter J.C."/>
            <person name="Woyke T."/>
            <person name="Bristow J."/>
            <person name="Eisen J.A."/>
            <person name="Markowitz V."/>
            <person name="Hugenholtz P."/>
            <person name="Kyrpides N.C."/>
            <person name="Klenk H.P."/>
        </authorList>
    </citation>
    <scope>NUCLEOTIDE SEQUENCE [LARGE SCALE GENOMIC DNA]</scope>
    <source>
        <strain evidence="11">ATCC BAA-1197 / DSM 17291 / Cas60314</strain>
    </source>
</reference>
<dbReference type="InterPro" id="IPR003439">
    <property type="entry name" value="ABC_transporter-like_ATP-bd"/>
</dbReference>
<evidence type="ECO:0000256" key="6">
    <source>
        <dbReference type="ARBA" id="ARBA00022840"/>
    </source>
</evidence>
<evidence type="ECO:0000313" key="10">
    <source>
        <dbReference type="EMBL" id="AER66412.1"/>
    </source>
</evidence>
<evidence type="ECO:0000256" key="5">
    <source>
        <dbReference type="ARBA" id="ARBA00022741"/>
    </source>
</evidence>
<keyword evidence="5" id="KW-0547">Nucleotide-binding</keyword>
<proteinExistence type="inferred from homology"/>
<dbReference type="Gene3D" id="3.40.50.300">
    <property type="entry name" value="P-loop containing nucleotide triphosphate hydrolases"/>
    <property type="match status" value="1"/>
</dbReference>
<dbReference type="Pfam" id="PF00005">
    <property type="entry name" value="ABC_tran"/>
    <property type="match status" value="1"/>
</dbReference>
<dbReference type="EMBL" id="CP003096">
    <property type="protein sequence ID" value="AER66412.1"/>
    <property type="molecule type" value="Genomic_DNA"/>
</dbReference>
<dbReference type="PROSITE" id="PS00211">
    <property type="entry name" value="ABC_TRANSPORTER_1"/>
    <property type="match status" value="1"/>
</dbReference>
<dbReference type="KEGG" id="tli:Tlie_0677"/>
<comment type="subcellular location">
    <subcellularLocation>
        <location evidence="1">Cell membrane</location>
    </subcellularLocation>
</comment>
<dbReference type="STRING" id="580340.Tlie_0677"/>
<dbReference type="PANTHER" id="PTHR43553:SF24">
    <property type="entry name" value="ENERGY-COUPLING FACTOR TRANSPORTER ATP-BINDING PROTEIN ECFA1"/>
    <property type="match status" value="1"/>
</dbReference>
<evidence type="ECO:0000313" key="11">
    <source>
        <dbReference type="Proteomes" id="UP000005868"/>
    </source>
</evidence>
<evidence type="ECO:0000256" key="4">
    <source>
        <dbReference type="ARBA" id="ARBA00022475"/>
    </source>
</evidence>
<dbReference type="GO" id="GO:0016887">
    <property type="term" value="F:ATP hydrolysis activity"/>
    <property type="evidence" value="ECO:0007669"/>
    <property type="project" value="InterPro"/>
</dbReference>
<dbReference type="PROSITE" id="PS50893">
    <property type="entry name" value="ABC_TRANSPORTER_2"/>
    <property type="match status" value="1"/>
</dbReference>
<dbReference type="InterPro" id="IPR017871">
    <property type="entry name" value="ABC_transporter-like_CS"/>
</dbReference>
<dbReference type="AlphaFoldDB" id="G7V943"/>
<dbReference type="HOGENOM" id="CLU_000604_1_22_0"/>
<evidence type="ECO:0000256" key="7">
    <source>
        <dbReference type="ARBA" id="ARBA00022967"/>
    </source>
</evidence>
<dbReference type="SUPFAM" id="SSF52540">
    <property type="entry name" value="P-loop containing nucleoside triphosphate hydrolases"/>
    <property type="match status" value="1"/>
</dbReference>
<feature type="domain" description="ABC transporter" evidence="9">
    <location>
        <begin position="9"/>
        <end position="243"/>
    </location>
</feature>
<dbReference type="InterPro" id="IPR050095">
    <property type="entry name" value="ECF_ABC_transporter_ATP-bd"/>
</dbReference>
<evidence type="ECO:0000256" key="2">
    <source>
        <dbReference type="ARBA" id="ARBA00005417"/>
    </source>
</evidence>
<dbReference type="GO" id="GO:0042626">
    <property type="term" value="F:ATPase-coupled transmembrane transporter activity"/>
    <property type="evidence" value="ECO:0007669"/>
    <property type="project" value="TreeGrafter"/>
</dbReference>
<dbReference type="OrthoDB" id="9784332at2"/>
<dbReference type="GO" id="GO:0043190">
    <property type="term" value="C:ATP-binding cassette (ABC) transporter complex"/>
    <property type="evidence" value="ECO:0007669"/>
    <property type="project" value="TreeGrafter"/>
</dbReference>
<dbReference type="SMART" id="SM00382">
    <property type="entry name" value="AAA"/>
    <property type="match status" value="1"/>
</dbReference>
<evidence type="ECO:0000256" key="3">
    <source>
        <dbReference type="ARBA" id="ARBA00022448"/>
    </source>
</evidence>
<dbReference type="eggNOG" id="COG1122">
    <property type="taxonomic scope" value="Bacteria"/>
</dbReference>
<dbReference type="CDD" id="cd03225">
    <property type="entry name" value="ABC_cobalt_CbiO_domain1"/>
    <property type="match status" value="1"/>
</dbReference>
<gene>
    <name evidence="10" type="ordered locus">Tlie_0677</name>
</gene>
<evidence type="ECO:0000256" key="8">
    <source>
        <dbReference type="ARBA" id="ARBA00023136"/>
    </source>
</evidence>
<dbReference type="InterPro" id="IPR030947">
    <property type="entry name" value="EcfA_1"/>
</dbReference>
<comment type="similarity">
    <text evidence="2">Belongs to the ABC transporter superfamily.</text>
</comment>
<dbReference type="InterPro" id="IPR027417">
    <property type="entry name" value="P-loop_NTPase"/>
</dbReference>
<keyword evidence="6" id="KW-0067">ATP-binding</keyword>
<evidence type="ECO:0000259" key="9">
    <source>
        <dbReference type="PROSITE" id="PS50893"/>
    </source>
</evidence>
<dbReference type="GO" id="GO:0005524">
    <property type="term" value="F:ATP binding"/>
    <property type="evidence" value="ECO:0007669"/>
    <property type="project" value="UniProtKB-KW"/>
</dbReference>
<keyword evidence="3" id="KW-0813">Transport</keyword>
<reference evidence="11" key="1">
    <citation type="submission" date="2011-10" db="EMBL/GenBank/DDBJ databases">
        <title>The complete genome of chromosome of Thermovirga lienii DSM 17291.</title>
        <authorList>
            <consortium name="US DOE Joint Genome Institute (JGI-PGF)"/>
            <person name="Lucas S."/>
            <person name="Copeland A."/>
            <person name="Lapidus A."/>
            <person name="Glavina del Rio T."/>
            <person name="Dalin E."/>
            <person name="Tice H."/>
            <person name="Bruce D."/>
            <person name="Goodwin L."/>
            <person name="Pitluck S."/>
            <person name="Peters L."/>
            <person name="Mikhailova N."/>
            <person name="Saunders E."/>
            <person name="Kyrpides N."/>
            <person name="Mavromatis K."/>
            <person name="Ivanova N."/>
            <person name="Last F.I."/>
            <person name="Brettin T."/>
            <person name="Detter J.C."/>
            <person name="Han C."/>
            <person name="Larimer F."/>
            <person name="Land M."/>
            <person name="Hauser L."/>
            <person name="Markowitz V."/>
            <person name="Cheng J.-F."/>
            <person name="Hugenholtz P."/>
            <person name="Woyke T."/>
            <person name="Wu D."/>
            <person name="Spring S."/>
            <person name="Schroeder M."/>
            <person name="Brambilla E.-M."/>
            <person name="Klenk H.-P."/>
            <person name="Eisen J.A."/>
        </authorList>
    </citation>
    <scope>NUCLEOTIDE SEQUENCE [LARGE SCALE GENOMIC DNA]</scope>
    <source>
        <strain evidence="11">ATCC BAA-1197 / DSM 17291 / Cas60314</strain>
    </source>
</reference>
<keyword evidence="4" id="KW-1003">Cell membrane</keyword>
<dbReference type="NCBIfam" id="TIGR04520">
    <property type="entry name" value="ECF_ATPase_1"/>
    <property type="match status" value="1"/>
</dbReference>
<evidence type="ECO:0000256" key="1">
    <source>
        <dbReference type="ARBA" id="ARBA00004236"/>
    </source>
</evidence>